<name>A0ACB9KL54_BAUVA</name>
<protein>
    <submittedName>
        <fullName evidence="1">Uncharacterized protein</fullName>
    </submittedName>
</protein>
<dbReference type="EMBL" id="CM039439">
    <property type="protein sequence ID" value="KAI4297896.1"/>
    <property type="molecule type" value="Genomic_DNA"/>
</dbReference>
<reference evidence="1 2" key="1">
    <citation type="journal article" date="2022" name="DNA Res.">
        <title>Chromosomal-level genome assembly of the orchid tree Bauhinia variegata (Leguminosae; Cercidoideae) supports the allotetraploid origin hypothesis of Bauhinia.</title>
        <authorList>
            <person name="Zhong Y."/>
            <person name="Chen Y."/>
            <person name="Zheng D."/>
            <person name="Pang J."/>
            <person name="Liu Y."/>
            <person name="Luo S."/>
            <person name="Meng S."/>
            <person name="Qian L."/>
            <person name="Wei D."/>
            <person name="Dai S."/>
            <person name="Zhou R."/>
        </authorList>
    </citation>
    <scope>NUCLEOTIDE SEQUENCE [LARGE SCALE GENOMIC DNA]</scope>
    <source>
        <strain evidence="1">BV-YZ2020</strain>
    </source>
</reference>
<accession>A0ACB9KL54</accession>
<proteinExistence type="predicted"/>
<sequence length="421" mass="46436">MSCREGFMSPQTETKASVGFKAGVKDYKLTYYTPDYETKDTDILAAFRVTPQPGVPPEEAGAAVAAESSTGTWTTVWTDGLTSLDRYKGRCYHIEPVAGEENQYIAYVAYPLDLFEEGSVTNMFTSIVGNVFGFKALRALRLEDLRIPVSYIKTFQGPPHGIQVERDKLNKYGRPLLGCTIKPKLGLSAKNYGRAVYECLRGGLDFTKDDENVNSQPFMRWRDRFLFCAEAIYKAQAETGEIKGHYLNATAGGFTANTSLAHYCRDNGLLLHIHRAMHAVIDRQKNHGMHFRVLAKALRLSGGDHIHAGTVVGLGLSTRCSARCFGGIHVWHMPALTEIFGDDSVLQFGGGTLGHPWGNAPGAVANRVALEACVQARNEGRDLAREGNEIIRAASKWSPELAAACEVWKEIKFEFQAMDTL</sequence>
<gene>
    <name evidence="1" type="ORF">L6164_037755</name>
</gene>
<organism evidence="1 2">
    <name type="scientific">Bauhinia variegata</name>
    <name type="common">Purple orchid tree</name>
    <name type="synonym">Phanera variegata</name>
    <dbReference type="NCBI Taxonomy" id="167791"/>
    <lineage>
        <taxon>Eukaryota</taxon>
        <taxon>Viridiplantae</taxon>
        <taxon>Streptophyta</taxon>
        <taxon>Embryophyta</taxon>
        <taxon>Tracheophyta</taxon>
        <taxon>Spermatophyta</taxon>
        <taxon>Magnoliopsida</taxon>
        <taxon>eudicotyledons</taxon>
        <taxon>Gunneridae</taxon>
        <taxon>Pentapetalae</taxon>
        <taxon>rosids</taxon>
        <taxon>fabids</taxon>
        <taxon>Fabales</taxon>
        <taxon>Fabaceae</taxon>
        <taxon>Cercidoideae</taxon>
        <taxon>Cercideae</taxon>
        <taxon>Bauhiniinae</taxon>
        <taxon>Bauhinia</taxon>
    </lineage>
</organism>
<evidence type="ECO:0000313" key="1">
    <source>
        <dbReference type="EMBL" id="KAI4297896.1"/>
    </source>
</evidence>
<dbReference type="Proteomes" id="UP000828941">
    <property type="component" value="Chromosome 14"/>
</dbReference>
<comment type="caution">
    <text evidence="1">The sequence shown here is derived from an EMBL/GenBank/DDBJ whole genome shotgun (WGS) entry which is preliminary data.</text>
</comment>
<keyword evidence="2" id="KW-1185">Reference proteome</keyword>
<evidence type="ECO:0000313" key="2">
    <source>
        <dbReference type="Proteomes" id="UP000828941"/>
    </source>
</evidence>